<feature type="domain" description="DUF4116" evidence="1">
    <location>
        <begin position="6"/>
        <end position="46"/>
    </location>
</feature>
<comment type="caution">
    <text evidence="2">The sequence shown here is derived from an EMBL/GenBank/DDBJ whole genome shotgun (WGS) entry which is preliminary data.</text>
</comment>
<gene>
    <name evidence="2" type="ORF">FDP41_011592</name>
</gene>
<organism evidence="2 3">
    <name type="scientific">Naegleria fowleri</name>
    <name type="common">Brain eating amoeba</name>
    <dbReference type="NCBI Taxonomy" id="5763"/>
    <lineage>
        <taxon>Eukaryota</taxon>
        <taxon>Discoba</taxon>
        <taxon>Heterolobosea</taxon>
        <taxon>Tetramitia</taxon>
        <taxon>Eutetramitia</taxon>
        <taxon>Vahlkampfiidae</taxon>
        <taxon>Naegleria</taxon>
    </lineage>
</organism>
<dbReference type="VEuPathDB" id="AmoebaDB:FDP41_011592"/>
<dbReference type="GeneID" id="68118807"/>
<reference evidence="2 3" key="1">
    <citation type="journal article" date="2019" name="Sci. Rep.">
        <title>Nanopore sequencing improves the draft genome of the human pathogenic amoeba Naegleria fowleri.</title>
        <authorList>
            <person name="Liechti N."/>
            <person name="Schurch N."/>
            <person name="Bruggmann R."/>
            <person name="Wittwer M."/>
        </authorList>
    </citation>
    <scope>NUCLEOTIDE SEQUENCE [LARGE SCALE GENOMIC DNA]</scope>
    <source>
        <strain evidence="2 3">ATCC 30894</strain>
    </source>
</reference>
<dbReference type="VEuPathDB" id="AmoebaDB:NfTy_017880"/>
<dbReference type="InterPro" id="IPR025197">
    <property type="entry name" value="DUF4116"/>
</dbReference>
<sequence length="97" mass="11483">MKKVKIQCNPENFTKASTRLKNDRTFCLDVVRSNPDVFNRIPEEYQNDKEFIVELINTSRIVVDGKVREDIIHTCIPEIYQRIPLTVYDKLPMEIKK</sequence>
<name>A0A6A5C723_NAEFO</name>
<dbReference type="RefSeq" id="XP_044567375.1">
    <property type="nucleotide sequence ID" value="XM_044702017.1"/>
</dbReference>
<dbReference type="Proteomes" id="UP000444721">
    <property type="component" value="Unassembled WGS sequence"/>
</dbReference>
<proteinExistence type="predicted"/>
<keyword evidence="3" id="KW-1185">Reference proteome</keyword>
<protein>
    <recommendedName>
        <fullName evidence="1">DUF4116 domain-containing protein</fullName>
    </recommendedName>
</protein>
<evidence type="ECO:0000313" key="3">
    <source>
        <dbReference type="Proteomes" id="UP000444721"/>
    </source>
</evidence>
<dbReference type="Pfam" id="PF13475">
    <property type="entry name" value="DUF4116"/>
    <property type="match status" value="1"/>
</dbReference>
<dbReference type="EMBL" id="VFQX01000009">
    <property type="protein sequence ID" value="KAF0982662.1"/>
    <property type="molecule type" value="Genomic_DNA"/>
</dbReference>
<dbReference type="AlphaFoldDB" id="A0A6A5C723"/>
<evidence type="ECO:0000259" key="1">
    <source>
        <dbReference type="Pfam" id="PF13475"/>
    </source>
</evidence>
<evidence type="ECO:0000313" key="2">
    <source>
        <dbReference type="EMBL" id="KAF0982662.1"/>
    </source>
</evidence>
<accession>A0A6A5C723</accession>